<keyword evidence="2" id="KW-1185">Reference proteome</keyword>
<protein>
    <submittedName>
        <fullName evidence="1">Uncharacterized protein</fullName>
    </submittedName>
</protein>
<organism evidence="1 2">
    <name type="scientific">Purpureocillium takamizusanense</name>
    <dbReference type="NCBI Taxonomy" id="2060973"/>
    <lineage>
        <taxon>Eukaryota</taxon>
        <taxon>Fungi</taxon>
        <taxon>Dikarya</taxon>
        <taxon>Ascomycota</taxon>
        <taxon>Pezizomycotina</taxon>
        <taxon>Sordariomycetes</taxon>
        <taxon>Hypocreomycetidae</taxon>
        <taxon>Hypocreales</taxon>
        <taxon>Ophiocordycipitaceae</taxon>
        <taxon>Purpureocillium</taxon>
    </lineage>
</organism>
<dbReference type="RefSeq" id="XP_047848154.1">
    <property type="nucleotide sequence ID" value="XM_047992141.1"/>
</dbReference>
<dbReference type="Proteomes" id="UP000829364">
    <property type="component" value="Chromosome 12"/>
</dbReference>
<reference evidence="1" key="1">
    <citation type="submission" date="2021-11" db="EMBL/GenBank/DDBJ databases">
        <title>Purpureocillium_takamizusanense_genome.</title>
        <authorList>
            <person name="Nguyen N.-H."/>
        </authorList>
    </citation>
    <scope>NUCLEOTIDE SEQUENCE</scope>
    <source>
        <strain evidence="1">PT3</strain>
    </source>
</reference>
<evidence type="ECO:0000313" key="1">
    <source>
        <dbReference type="EMBL" id="UNI24673.1"/>
    </source>
</evidence>
<dbReference type="AlphaFoldDB" id="A0A9Q8QQL4"/>
<sequence>MIRTYNTCAPTSCVVTVSDTFPVTAANITTKTVVGACEGTSTLPVDPEGDTTVIVTKTPTGCVTTTTTTTGPKAGTRTLWPSSHGGTMTVIVTKTTKTHSKPLHVCGLLHDGYVHEYVDVRHVYFNHHANGDYVKYVRDDHYADHTDDNNNVIVHLIYIHYGDHTDNIVINYLHLNYNRDHTYHIILKHLNNYHFHNKHNLNHRHQHHHAHHQSHDNLILHNLIHIHHHHILHLPHANMSRPRKRQLRRHHWHPRPVTDRAQVYLNQQIPRCGDPPPVVTLTIRFDYQFTGDSEGCSIGAAVNRDPNNLVTVTDEGVTPGEWQHYEGQPIMVQLTYDSLFTLKLMCDSDTPNMPGILITDITIY</sequence>
<accession>A0A9Q8QQL4</accession>
<name>A0A9Q8QQL4_9HYPO</name>
<dbReference type="GeneID" id="72072347"/>
<proteinExistence type="predicted"/>
<dbReference type="KEGG" id="ptkz:JDV02_010403"/>
<gene>
    <name evidence="1" type="ORF">JDV02_010403</name>
</gene>
<dbReference type="EMBL" id="CP086365">
    <property type="protein sequence ID" value="UNI24673.1"/>
    <property type="molecule type" value="Genomic_DNA"/>
</dbReference>
<dbReference type="OrthoDB" id="5240060at2759"/>
<evidence type="ECO:0000313" key="2">
    <source>
        <dbReference type="Proteomes" id="UP000829364"/>
    </source>
</evidence>